<dbReference type="SUPFAM" id="SSF50249">
    <property type="entry name" value="Nucleic acid-binding proteins"/>
    <property type="match status" value="1"/>
</dbReference>
<dbReference type="Pfam" id="PF00313">
    <property type="entry name" value="CSD"/>
    <property type="match status" value="1"/>
</dbReference>
<feature type="compositionally biased region" description="Low complexity" evidence="1">
    <location>
        <begin position="198"/>
        <end position="214"/>
    </location>
</feature>
<reference evidence="3" key="1">
    <citation type="journal article" date="2014" name="Genome Announc.">
        <title>De novo whole-genome sequence and genome annotation of Lichtheimia ramosa.</title>
        <authorList>
            <person name="Linde J."/>
            <person name="Schwartze V."/>
            <person name="Binder U."/>
            <person name="Lass-Florl C."/>
            <person name="Voigt K."/>
            <person name="Horn F."/>
        </authorList>
    </citation>
    <scope>NUCLEOTIDE SEQUENCE</scope>
    <source>
        <strain evidence="3">JMRC FSU:6197</strain>
    </source>
</reference>
<feature type="compositionally biased region" description="Polar residues" evidence="1">
    <location>
        <begin position="63"/>
        <end position="75"/>
    </location>
</feature>
<dbReference type="PRINTS" id="PR00050">
    <property type="entry name" value="COLDSHOCK"/>
</dbReference>
<evidence type="ECO:0000259" key="2">
    <source>
        <dbReference type="PROSITE" id="PS51857"/>
    </source>
</evidence>
<protein>
    <recommendedName>
        <fullName evidence="2">CSD domain-containing protein</fullName>
    </recommendedName>
</protein>
<organism evidence="3">
    <name type="scientific">Lichtheimia ramosa</name>
    <dbReference type="NCBI Taxonomy" id="688394"/>
    <lineage>
        <taxon>Eukaryota</taxon>
        <taxon>Fungi</taxon>
        <taxon>Fungi incertae sedis</taxon>
        <taxon>Mucoromycota</taxon>
        <taxon>Mucoromycotina</taxon>
        <taxon>Mucoromycetes</taxon>
        <taxon>Mucorales</taxon>
        <taxon>Lichtheimiaceae</taxon>
        <taxon>Lichtheimia</taxon>
    </lineage>
</organism>
<feature type="domain" description="CSD" evidence="2">
    <location>
        <begin position="1"/>
        <end position="47"/>
    </location>
</feature>
<evidence type="ECO:0000313" key="3">
    <source>
        <dbReference type="EMBL" id="CDS10873.1"/>
    </source>
</evidence>
<feature type="region of interest" description="Disordered" evidence="1">
    <location>
        <begin position="45"/>
        <end position="77"/>
    </location>
</feature>
<feature type="compositionally biased region" description="Low complexity" evidence="1">
    <location>
        <begin position="239"/>
        <end position="252"/>
    </location>
</feature>
<evidence type="ECO:0000256" key="1">
    <source>
        <dbReference type="SAM" id="MobiDB-lite"/>
    </source>
</evidence>
<accession>A0A077WV07</accession>
<feature type="region of interest" description="Disordered" evidence="1">
    <location>
        <begin position="124"/>
        <end position="169"/>
    </location>
</feature>
<proteinExistence type="predicted"/>
<dbReference type="PROSITE" id="PS51857">
    <property type="entry name" value="CSD_2"/>
    <property type="match status" value="1"/>
</dbReference>
<gene>
    <name evidence="3" type="ORF">LRAMOSA11359</name>
</gene>
<dbReference type="GO" id="GO:0003676">
    <property type="term" value="F:nucleic acid binding"/>
    <property type="evidence" value="ECO:0007669"/>
    <property type="project" value="InterPro"/>
</dbReference>
<dbReference type="Gene3D" id="2.40.50.140">
    <property type="entry name" value="Nucleic acid-binding proteins"/>
    <property type="match status" value="1"/>
</dbReference>
<feature type="compositionally biased region" description="Polar residues" evidence="1">
    <location>
        <begin position="219"/>
        <end position="231"/>
    </location>
</feature>
<dbReference type="InterPro" id="IPR012340">
    <property type="entry name" value="NA-bd_OB-fold"/>
</dbReference>
<name>A0A077WV07_9FUNG</name>
<dbReference type="PANTHER" id="PTHR11544">
    <property type="entry name" value="COLD SHOCK DOMAIN CONTAINING PROTEINS"/>
    <property type="match status" value="1"/>
</dbReference>
<sequence>MYPFFNSVFVHHTAINGEGFKSLAEGEEVEYDLIQGPKGMQAANVSGPGGAPVQGDPNARRPYQQQRRNGYSNKYITGDGQYPPGGYAVYGMIPGAPYGYAMYPAAAYPHPSAFGYFNATQGGQPMYAYHPPHQQQQQPPHQQQQQLQQQQQQPPTNNNAPSSPSSPSMAPMVAMYYPYPPHQPYFGPSVPPPATGLTSTSSSSSTSNQTNNTSRELDTTSTMLLAQTHQATAPEESENPPSSSSATADPPH</sequence>
<feature type="compositionally biased region" description="Low complexity" evidence="1">
    <location>
        <begin position="130"/>
        <end position="169"/>
    </location>
</feature>
<dbReference type="OrthoDB" id="422005at2759"/>
<dbReference type="EMBL" id="LK023343">
    <property type="protein sequence ID" value="CDS10873.1"/>
    <property type="molecule type" value="Genomic_DNA"/>
</dbReference>
<feature type="region of interest" description="Disordered" evidence="1">
    <location>
        <begin position="188"/>
        <end position="252"/>
    </location>
</feature>
<dbReference type="InterPro" id="IPR050181">
    <property type="entry name" value="Cold_shock_domain"/>
</dbReference>
<dbReference type="AlphaFoldDB" id="A0A077WV07"/>
<dbReference type="InterPro" id="IPR002059">
    <property type="entry name" value="CSP_DNA-bd"/>
</dbReference>